<keyword evidence="2" id="KW-0732">Signal</keyword>
<dbReference type="EMBL" id="CAXIEN010000160">
    <property type="protein sequence ID" value="CAL1282776.1"/>
    <property type="molecule type" value="Genomic_DNA"/>
</dbReference>
<organism evidence="3 4">
    <name type="scientific">Larinioides sclopetarius</name>
    <dbReference type="NCBI Taxonomy" id="280406"/>
    <lineage>
        <taxon>Eukaryota</taxon>
        <taxon>Metazoa</taxon>
        <taxon>Ecdysozoa</taxon>
        <taxon>Arthropoda</taxon>
        <taxon>Chelicerata</taxon>
        <taxon>Arachnida</taxon>
        <taxon>Araneae</taxon>
        <taxon>Araneomorphae</taxon>
        <taxon>Entelegynae</taxon>
        <taxon>Araneoidea</taxon>
        <taxon>Araneidae</taxon>
        <taxon>Larinioides</taxon>
    </lineage>
</organism>
<comment type="caution">
    <text evidence="3">The sequence shown here is derived from an EMBL/GenBank/DDBJ whole genome shotgun (WGS) entry which is preliminary data.</text>
</comment>
<evidence type="ECO:0000313" key="4">
    <source>
        <dbReference type="Proteomes" id="UP001497382"/>
    </source>
</evidence>
<dbReference type="AlphaFoldDB" id="A0AAV2AFV8"/>
<dbReference type="Proteomes" id="UP001497382">
    <property type="component" value="Unassembled WGS sequence"/>
</dbReference>
<feature type="chain" id="PRO_5043808038" description="Secreted protein" evidence="2">
    <location>
        <begin position="22"/>
        <end position="84"/>
    </location>
</feature>
<evidence type="ECO:0000313" key="3">
    <source>
        <dbReference type="EMBL" id="CAL1282776.1"/>
    </source>
</evidence>
<keyword evidence="4" id="KW-1185">Reference proteome</keyword>
<evidence type="ECO:0000256" key="1">
    <source>
        <dbReference type="SAM" id="MobiDB-lite"/>
    </source>
</evidence>
<protein>
    <recommendedName>
        <fullName evidence="5">Secreted protein</fullName>
    </recommendedName>
</protein>
<sequence>MGGYKICSILVLFVLSHSVTGNFLGESDVYHPLQGIDAGRGGLSGRVFDLPQGVNTNVRRQVRVFGPPQGANTNVRRQGYYNGR</sequence>
<feature type="region of interest" description="Disordered" evidence="1">
    <location>
        <begin position="65"/>
        <end position="84"/>
    </location>
</feature>
<accession>A0AAV2AFV8</accession>
<feature type="signal peptide" evidence="2">
    <location>
        <begin position="1"/>
        <end position="21"/>
    </location>
</feature>
<name>A0AAV2AFV8_9ARAC</name>
<reference evidence="3 4" key="1">
    <citation type="submission" date="2024-04" db="EMBL/GenBank/DDBJ databases">
        <authorList>
            <person name="Rising A."/>
            <person name="Reimegard J."/>
            <person name="Sonavane S."/>
            <person name="Akerstrom W."/>
            <person name="Nylinder S."/>
            <person name="Hedman E."/>
            <person name="Kallberg Y."/>
        </authorList>
    </citation>
    <scope>NUCLEOTIDE SEQUENCE [LARGE SCALE GENOMIC DNA]</scope>
</reference>
<proteinExistence type="predicted"/>
<gene>
    <name evidence="3" type="ORF">LARSCL_LOCUS12248</name>
</gene>
<evidence type="ECO:0000256" key="2">
    <source>
        <dbReference type="SAM" id="SignalP"/>
    </source>
</evidence>
<evidence type="ECO:0008006" key="5">
    <source>
        <dbReference type="Google" id="ProtNLM"/>
    </source>
</evidence>